<keyword evidence="3" id="KW-1185">Reference proteome</keyword>
<keyword evidence="1" id="KW-0812">Transmembrane</keyword>
<accession>A1BHJ6</accession>
<feature type="transmembrane region" description="Helical" evidence="1">
    <location>
        <begin position="20"/>
        <end position="43"/>
    </location>
</feature>
<evidence type="ECO:0000313" key="2">
    <source>
        <dbReference type="EMBL" id="ABL65873.1"/>
    </source>
</evidence>
<dbReference type="RefSeq" id="WP_011745680.1">
    <property type="nucleotide sequence ID" value="NC_008639.1"/>
</dbReference>
<dbReference type="EMBL" id="CP000492">
    <property type="protein sequence ID" value="ABL65873.1"/>
    <property type="molecule type" value="Genomic_DNA"/>
</dbReference>
<dbReference type="HOGENOM" id="CLU_144656_0_0_10"/>
<dbReference type="STRING" id="290317.Cpha266_1857"/>
<protein>
    <submittedName>
        <fullName evidence="2">Uncharacterized protein</fullName>
    </submittedName>
</protein>
<dbReference type="Proteomes" id="UP000008701">
    <property type="component" value="Chromosome"/>
</dbReference>
<dbReference type="eggNOG" id="ENOG50345P8">
    <property type="taxonomic scope" value="Bacteria"/>
</dbReference>
<name>A1BHJ6_CHLPD</name>
<evidence type="ECO:0000313" key="3">
    <source>
        <dbReference type="Proteomes" id="UP000008701"/>
    </source>
</evidence>
<gene>
    <name evidence="2" type="ordered locus">Cpha266_1857</name>
</gene>
<sequence>MTSGSSEKLSLFSWLKALLLSPGILFLFVYLAIYLSTTIYLNLDFKKNLLNSFSIPENNPYRITIGSINAGFVMDSVILHEVELSPAEPSCLDSTGEKTITISTLRVTCPGLEKLLFTPGMIKTSTSTLYNGILKAAKQRQ</sequence>
<dbReference type="KEGG" id="cph:Cpha266_1857"/>
<evidence type="ECO:0000256" key="1">
    <source>
        <dbReference type="SAM" id="Phobius"/>
    </source>
</evidence>
<reference evidence="2 3" key="1">
    <citation type="submission" date="2006-12" db="EMBL/GenBank/DDBJ databases">
        <title>Complete sequence of Chlorobium phaeobacteroides DSM 266.</title>
        <authorList>
            <consortium name="US DOE Joint Genome Institute"/>
            <person name="Copeland A."/>
            <person name="Lucas S."/>
            <person name="Lapidus A."/>
            <person name="Barry K."/>
            <person name="Detter J.C."/>
            <person name="Glavina del Rio T."/>
            <person name="Hammon N."/>
            <person name="Israni S."/>
            <person name="Pitluck S."/>
            <person name="Goltsman E."/>
            <person name="Schmutz J."/>
            <person name="Larimer F."/>
            <person name="Land M."/>
            <person name="Hauser L."/>
            <person name="Mikhailova N."/>
            <person name="Li T."/>
            <person name="Overmann J."/>
            <person name="Bryant D.A."/>
            <person name="Richardson P."/>
        </authorList>
    </citation>
    <scope>NUCLEOTIDE SEQUENCE [LARGE SCALE GENOMIC DNA]</scope>
    <source>
        <strain evidence="2 3">DSM 266</strain>
    </source>
</reference>
<keyword evidence="1" id="KW-1133">Transmembrane helix</keyword>
<proteinExistence type="predicted"/>
<keyword evidence="1" id="KW-0472">Membrane</keyword>
<organism evidence="2 3">
    <name type="scientific">Chlorobium phaeobacteroides (strain DSM 266 / SMG 266 / 2430)</name>
    <dbReference type="NCBI Taxonomy" id="290317"/>
    <lineage>
        <taxon>Bacteria</taxon>
        <taxon>Pseudomonadati</taxon>
        <taxon>Chlorobiota</taxon>
        <taxon>Chlorobiia</taxon>
        <taxon>Chlorobiales</taxon>
        <taxon>Chlorobiaceae</taxon>
        <taxon>Chlorobium/Pelodictyon group</taxon>
        <taxon>Chlorobium</taxon>
    </lineage>
</organism>
<dbReference type="AlphaFoldDB" id="A1BHJ6"/>